<dbReference type="InterPro" id="IPR029063">
    <property type="entry name" value="SAM-dependent_MTases_sf"/>
</dbReference>
<dbReference type="InterPro" id="IPR016843">
    <property type="entry name" value="S-AdoMet-dep_Ade-MeTrfase_prd"/>
</dbReference>
<protein>
    <submittedName>
        <fullName evidence="2">Class I SAM-dependent methyltransferase</fullName>
    </submittedName>
</protein>
<feature type="domain" description="DNA methylase adenine-specific" evidence="1">
    <location>
        <begin position="100"/>
        <end position="305"/>
    </location>
</feature>
<keyword evidence="2" id="KW-0808">Transferase</keyword>
<reference evidence="2" key="1">
    <citation type="submission" date="2023-01" db="EMBL/GenBank/DDBJ databases">
        <title>Oxazolidinone resistance genes in florfenicol resistant enterococci from beef cattle and veal calves at slaughter.</title>
        <authorList>
            <person name="Biggel M."/>
        </authorList>
    </citation>
    <scope>NUCLEOTIDE SEQUENCE</scope>
    <source>
        <strain evidence="2">K204-1</strain>
    </source>
</reference>
<dbReference type="AlphaFoldDB" id="A0AAF0BIC0"/>
<keyword evidence="2" id="KW-0489">Methyltransferase</keyword>
<dbReference type="Proteomes" id="UP001179600">
    <property type="component" value="Chromosome"/>
</dbReference>
<dbReference type="GO" id="GO:0032259">
    <property type="term" value="P:methylation"/>
    <property type="evidence" value="ECO:0007669"/>
    <property type="project" value="UniProtKB-KW"/>
</dbReference>
<evidence type="ECO:0000313" key="3">
    <source>
        <dbReference type="Proteomes" id="UP001179600"/>
    </source>
</evidence>
<dbReference type="GO" id="GO:0003677">
    <property type="term" value="F:DNA binding"/>
    <property type="evidence" value="ECO:0007669"/>
    <property type="project" value="InterPro"/>
</dbReference>
<dbReference type="PANTHER" id="PTHR41313">
    <property type="entry name" value="ADENINE-SPECIFIC METHYLTRANSFERASE"/>
    <property type="match status" value="1"/>
</dbReference>
<dbReference type="InterPro" id="IPR052933">
    <property type="entry name" value="DNA_Protect_Modify"/>
</dbReference>
<dbReference type="Gene3D" id="3.40.50.150">
    <property type="entry name" value="Vaccinia Virus protein VP39"/>
    <property type="match status" value="1"/>
</dbReference>
<dbReference type="PANTHER" id="PTHR41313:SF1">
    <property type="entry name" value="DNA METHYLASE ADENINE-SPECIFIC DOMAIN-CONTAINING PROTEIN"/>
    <property type="match status" value="1"/>
</dbReference>
<sequence length="334" mass="37584">MTDQRLETVYKALYHMAKQTAKREHVSFFESLVQVGNKILDVREEATLTDNQQELSKETLDFLSLVQSSELKAEEWRKVWQWTLLKGLTEEPLQANHQLTPDAIGYFIGFLVEKLLGNDKTSVAIMDPAVGTGNLLLAVMNSLAEQKNQVVGFGVEVDDTLIALAAIISNLSQNSVTLYHQDAMRPLLLDPVDIAVGDLPIGYYPDDERAAAFEMSMEEGHTYAHHLLIEQSMNHVKEAGFGLFLVPRAFLSMPQSHKFKEWIQRSVYLQAIIALPQNLFKNEASEKSIIILQNKGAQSKQAEVLAASLTSLQDITALSRFFDEFDAWQMNNLK</sequence>
<accession>A0AAF0BIC0</accession>
<dbReference type="Gene3D" id="1.10.150.470">
    <property type="match status" value="1"/>
</dbReference>
<dbReference type="PIRSF" id="PIRSF026567">
    <property type="entry name" value="Adenine_mtase_bact_prd"/>
    <property type="match status" value="1"/>
</dbReference>
<organism evidence="2 3">
    <name type="scientific">Vagococcus lutrae</name>
    <dbReference type="NCBI Taxonomy" id="81947"/>
    <lineage>
        <taxon>Bacteria</taxon>
        <taxon>Bacillati</taxon>
        <taxon>Bacillota</taxon>
        <taxon>Bacilli</taxon>
        <taxon>Lactobacillales</taxon>
        <taxon>Enterococcaceae</taxon>
        <taxon>Vagococcus</taxon>
    </lineage>
</organism>
<dbReference type="SUPFAM" id="SSF53335">
    <property type="entry name" value="S-adenosyl-L-methionine-dependent methyltransferases"/>
    <property type="match status" value="1"/>
</dbReference>
<gene>
    <name evidence="2" type="ORF">PML95_03645</name>
</gene>
<proteinExistence type="predicted"/>
<evidence type="ECO:0000313" key="2">
    <source>
        <dbReference type="EMBL" id="WCG23345.1"/>
    </source>
</evidence>
<dbReference type="InterPro" id="IPR003356">
    <property type="entry name" value="DNA_methylase_A-5"/>
</dbReference>
<dbReference type="RefSeq" id="WP_222317160.1">
    <property type="nucleotide sequence ID" value="NZ_CP081833.1"/>
</dbReference>
<dbReference type="GO" id="GO:0008170">
    <property type="term" value="F:N-methyltransferase activity"/>
    <property type="evidence" value="ECO:0007669"/>
    <property type="project" value="InterPro"/>
</dbReference>
<dbReference type="Pfam" id="PF02384">
    <property type="entry name" value="N6_Mtase"/>
    <property type="match status" value="1"/>
</dbReference>
<name>A0AAF0BIC0_9ENTE</name>
<evidence type="ECO:0000259" key="1">
    <source>
        <dbReference type="Pfam" id="PF02384"/>
    </source>
</evidence>
<dbReference type="EMBL" id="CP116507">
    <property type="protein sequence ID" value="WCG23345.1"/>
    <property type="molecule type" value="Genomic_DNA"/>
</dbReference>